<dbReference type="InterPro" id="IPR036291">
    <property type="entry name" value="NAD(P)-bd_dom_sf"/>
</dbReference>
<dbReference type="EC" id="1.1.1.95" evidence="11"/>
<evidence type="ECO:0000256" key="2">
    <source>
        <dbReference type="ARBA" id="ARBA00005216"/>
    </source>
</evidence>
<evidence type="ECO:0000259" key="12">
    <source>
        <dbReference type="PROSITE" id="PS51671"/>
    </source>
</evidence>
<dbReference type="GO" id="GO:0006564">
    <property type="term" value="P:L-serine biosynthetic process"/>
    <property type="evidence" value="ECO:0007669"/>
    <property type="project" value="UniProtKB-UniRule"/>
</dbReference>
<dbReference type="Gene3D" id="3.40.50.720">
    <property type="entry name" value="NAD(P)-binding Rossmann-like Domain"/>
    <property type="match status" value="2"/>
</dbReference>
<dbReference type="SUPFAM" id="SSF52283">
    <property type="entry name" value="Formate/glycerate dehydrogenase catalytic domain-like"/>
    <property type="match status" value="1"/>
</dbReference>
<evidence type="ECO:0000256" key="5">
    <source>
        <dbReference type="ARBA" id="ARBA00022605"/>
    </source>
</evidence>
<comment type="catalytic activity">
    <reaction evidence="10 11">
        <text>(2R)-3-phosphoglycerate + NAD(+) = 3-phosphooxypyruvate + NADH + H(+)</text>
        <dbReference type="Rhea" id="RHEA:12641"/>
        <dbReference type="ChEBI" id="CHEBI:15378"/>
        <dbReference type="ChEBI" id="CHEBI:18110"/>
        <dbReference type="ChEBI" id="CHEBI:57540"/>
        <dbReference type="ChEBI" id="CHEBI:57945"/>
        <dbReference type="ChEBI" id="CHEBI:58272"/>
        <dbReference type="EC" id="1.1.1.95"/>
    </reaction>
</comment>
<dbReference type="PANTHER" id="PTHR42789:SF1">
    <property type="entry name" value="D-ISOMER SPECIFIC 2-HYDROXYACID DEHYDROGENASE FAMILY PROTEIN (AFU_ORTHOLOGUE AFUA_6G10090)"/>
    <property type="match status" value="1"/>
</dbReference>
<dbReference type="KEGG" id="mtar:DF168_02205"/>
<dbReference type="InterPro" id="IPR029752">
    <property type="entry name" value="D-isomer_DH_CS1"/>
</dbReference>
<keyword evidence="7 11" id="KW-0520">NAD</keyword>
<dbReference type="InterPro" id="IPR045865">
    <property type="entry name" value="ACT-like_dom_sf"/>
</dbReference>
<keyword evidence="6 11" id="KW-0560">Oxidoreductase</keyword>
<evidence type="ECO:0000256" key="10">
    <source>
        <dbReference type="ARBA" id="ARBA00048731"/>
    </source>
</evidence>
<sequence length="530" mass="57765">MKVLVADAISESGLKYLESEPDIEVLNATSVQKSELLKLAIDVDAIIVRSETVVSADLLEVASELKVIGRAGVGLDNIDLEEATQQGVVVMNTPEGNTVATAELTMTHLLCSARPIAQAYMTLNAGEWERKSFSGSELRGKTLGIIGMGRIGGEVAKRAKGFDMQIIGYDPHVTEDRINSLEVDRVELKELFRLADFITVHIPLTDSSRHLIDARALAQMKDGVRIINCARGGIVKEVDLVKALRSGKVAAAGMDVFEKEPLPKDSELRDCPNLVISPHLGASTEEAQESVGLEISKAVTEMLKGGIIRNAVNMPVMDRRTFMIIKPYLDLGSRLGTVLQQIVPERVERLKIVYSGRLSDLNLVPLTRSIQCGFLRRISGRKINEVNAPSYMRRLGITVDFVVSSSGTDYTELVRLEARDVLQNLHSVEGTLMGTNQNPRIVQVNGRSIEVPLEGNLLFLENKDRPGMIGYIGTLLGESWINIGDMSLSRNSIGGLALTALVLDSVPPGDVLGVIEGHDAIRKLNFVEVD</sequence>
<evidence type="ECO:0000256" key="1">
    <source>
        <dbReference type="ARBA" id="ARBA00003800"/>
    </source>
</evidence>
<dbReference type="InterPro" id="IPR002912">
    <property type="entry name" value="ACT_dom"/>
</dbReference>
<dbReference type="Gene3D" id="3.30.70.260">
    <property type="match status" value="1"/>
</dbReference>
<dbReference type="UniPathway" id="UPA00135">
    <property type="reaction ID" value="UER00196"/>
</dbReference>
<keyword evidence="5 11" id="KW-0028">Amino-acid biosynthesis</keyword>
<dbReference type="Pfam" id="PF19304">
    <property type="entry name" value="PGDH_inter"/>
    <property type="match status" value="1"/>
</dbReference>
<evidence type="ECO:0000256" key="11">
    <source>
        <dbReference type="RuleBase" id="RU363003"/>
    </source>
</evidence>
<dbReference type="AlphaFoldDB" id="A0A2Z4ANF4"/>
<accession>A0A2Z4ANF4</accession>
<protein>
    <recommendedName>
        <fullName evidence="4 11">D-3-phosphoglycerate dehydrogenase</fullName>
        <ecNumber evidence="11">1.1.1.95</ecNumber>
    </recommendedName>
</protein>
<dbReference type="InterPro" id="IPR006139">
    <property type="entry name" value="D-isomer_2_OHA_DH_cat_dom"/>
</dbReference>
<dbReference type="FunFam" id="3.40.50.720:FF:000021">
    <property type="entry name" value="D-3-phosphoglycerate dehydrogenase"/>
    <property type="match status" value="1"/>
</dbReference>
<feature type="domain" description="ACT" evidence="12">
    <location>
        <begin position="457"/>
        <end position="530"/>
    </location>
</feature>
<dbReference type="InterPro" id="IPR045626">
    <property type="entry name" value="PGDH_ASB_dom"/>
</dbReference>
<dbReference type="GO" id="GO:0051287">
    <property type="term" value="F:NAD binding"/>
    <property type="evidence" value="ECO:0007669"/>
    <property type="project" value="UniProtKB-UniRule"/>
</dbReference>
<gene>
    <name evidence="13" type="primary">serA_2</name>
    <name evidence="13" type="ORF">DF168_02205</name>
</gene>
<name>A0A2Z4ANF4_9BACT</name>
<proteinExistence type="inferred from homology"/>
<dbReference type="InterPro" id="IPR029753">
    <property type="entry name" value="D-isomer_DH_CS"/>
</dbReference>
<evidence type="ECO:0000256" key="8">
    <source>
        <dbReference type="ARBA" id="ARBA00023299"/>
    </source>
</evidence>
<dbReference type="CDD" id="cd04902">
    <property type="entry name" value="ACT_3PGDH-xct"/>
    <property type="match status" value="1"/>
</dbReference>
<keyword evidence="8 11" id="KW-0718">Serine biosynthesis</keyword>
<evidence type="ECO:0000256" key="3">
    <source>
        <dbReference type="ARBA" id="ARBA00005854"/>
    </source>
</evidence>
<comment type="function">
    <text evidence="1">Catalyzes the reversible oxidation of 3-phospho-D-glycerate to 3-phosphonooxypyruvate, the first step of the phosphorylated L-serine biosynthesis pathway. Also catalyzes the reversible oxidation of 2-hydroxyglutarate to 2-oxoglutarate.</text>
</comment>
<comment type="pathway">
    <text evidence="2 11">Amino-acid biosynthesis; L-serine biosynthesis; L-serine from 3-phospho-D-glycerate: step 1/3.</text>
</comment>
<dbReference type="InterPro" id="IPR029009">
    <property type="entry name" value="ASB_dom_sf"/>
</dbReference>
<dbReference type="Gene3D" id="3.30.1330.90">
    <property type="entry name" value="D-3-phosphoglycerate dehydrogenase, domain 3"/>
    <property type="match status" value="1"/>
</dbReference>
<evidence type="ECO:0000256" key="9">
    <source>
        <dbReference type="ARBA" id="ARBA00048126"/>
    </source>
</evidence>
<dbReference type="Pfam" id="PF02826">
    <property type="entry name" value="2-Hacid_dh_C"/>
    <property type="match status" value="1"/>
</dbReference>
<dbReference type="SUPFAM" id="SSF55021">
    <property type="entry name" value="ACT-like"/>
    <property type="match status" value="1"/>
</dbReference>
<organism evidence="13 14">
    <name type="scientific">Candidatus Moanibacter tarae</name>
    <dbReference type="NCBI Taxonomy" id="2200854"/>
    <lineage>
        <taxon>Bacteria</taxon>
        <taxon>Pseudomonadati</taxon>
        <taxon>Verrucomicrobiota</taxon>
        <taxon>Opitutia</taxon>
        <taxon>Puniceicoccales</taxon>
        <taxon>Puniceicoccales incertae sedis</taxon>
        <taxon>Candidatus Moanibacter</taxon>
    </lineage>
</organism>
<comment type="catalytic activity">
    <reaction evidence="9">
        <text>(R)-2-hydroxyglutarate + NAD(+) = 2-oxoglutarate + NADH + H(+)</text>
        <dbReference type="Rhea" id="RHEA:49612"/>
        <dbReference type="ChEBI" id="CHEBI:15378"/>
        <dbReference type="ChEBI" id="CHEBI:15801"/>
        <dbReference type="ChEBI" id="CHEBI:16810"/>
        <dbReference type="ChEBI" id="CHEBI:57540"/>
        <dbReference type="ChEBI" id="CHEBI:57945"/>
        <dbReference type="EC" id="1.1.1.399"/>
    </reaction>
</comment>
<dbReference type="PROSITE" id="PS00670">
    <property type="entry name" value="D_2_HYDROXYACID_DH_2"/>
    <property type="match status" value="1"/>
</dbReference>
<evidence type="ECO:0000313" key="14">
    <source>
        <dbReference type="Proteomes" id="UP000247465"/>
    </source>
</evidence>
<dbReference type="CDD" id="cd12173">
    <property type="entry name" value="PGDH_4"/>
    <property type="match status" value="1"/>
</dbReference>
<dbReference type="SUPFAM" id="SSF143548">
    <property type="entry name" value="Serine metabolism enzymes domain"/>
    <property type="match status" value="1"/>
</dbReference>
<evidence type="ECO:0000256" key="4">
    <source>
        <dbReference type="ARBA" id="ARBA00021582"/>
    </source>
</evidence>
<dbReference type="SUPFAM" id="SSF51735">
    <property type="entry name" value="NAD(P)-binding Rossmann-fold domains"/>
    <property type="match status" value="1"/>
</dbReference>
<dbReference type="PROSITE" id="PS51671">
    <property type="entry name" value="ACT"/>
    <property type="match status" value="1"/>
</dbReference>
<dbReference type="GO" id="GO:0004617">
    <property type="term" value="F:phosphoglycerate dehydrogenase activity"/>
    <property type="evidence" value="ECO:0007669"/>
    <property type="project" value="UniProtKB-UniRule"/>
</dbReference>
<dbReference type="Pfam" id="PF00389">
    <property type="entry name" value="2-Hacid_dh"/>
    <property type="match status" value="1"/>
</dbReference>
<evidence type="ECO:0000313" key="13">
    <source>
        <dbReference type="EMBL" id="AWT60980.1"/>
    </source>
</evidence>
<dbReference type="NCBIfam" id="TIGR01327">
    <property type="entry name" value="PGDH"/>
    <property type="match status" value="1"/>
</dbReference>
<dbReference type="EMBL" id="CP029803">
    <property type="protein sequence ID" value="AWT60980.1"/>
    <property type="molecule type" value="Genomic_DNA"/>
</dbReference>
<reference evidence="13 14" key="1">
    <citation type="submission" date="2018-06" db="EMBL/GenBank/DDBJ databases">
        <title>Draft Genome Sequence of a Novel Marine Bacterium Related to the Verrucomicrobia.</title>
        <authorList>
            <person name="Vosseberg J."/>
            <person name="Martijn J."/>
            <person name="Ettema T.J.G."/>
        </authorList>
    </citation>
    <scope>NUCLEOTIDE SEQUENCE [LARGE SCALE GENOMIC DNA]</scope>
    <source>
        <strain evidence="13">TARA_B100001123</strain>
    </source>
</reference>
<dbReference type="InterPro" id="IPR006140">
    <property type="entry name" value="D-isomer_DH_NAD-bd"/>
</dbReference>
<dbReference type="PROSITE" id="PS00065">
    <property type="entry name" value="D_2_HYDROXYACID_DH_1"/>
    <property type="match status" value="1"/>
</dbReference>
<dbReference type="InterPro" id="IPR050857">
    <property type="entry name" value="D-2-hydroxyacid_DH"/>
</dbReference>
<dbReference type="Proteomes" id="UP000247465">
    <property type="component" value="Chromosome"/>
</dbReference>
<dbReference type="InterPro" id="IPR006236">
    <property type="entry name" value="PGDH"/>
</dbReference>
<evidence type="ECO:0000256" key="7">
    <source>
        <dbReference type="ARBA" id="ARBA00023027"/>
    </source>
</evidence>
<comment type="similarity">
    <text evidence="3 11">Belongs to the D-isomer specific 2-hydroxyacid dehydrogenase family.</text>
</comment>
<evidence type="ECO:0000256" key="6">
    <source>
        <dbReference type="ARBA" id="ARBA00023002"/>
    </source>
</evidence>
<dbReference type="PANTHER" id="PTHR42789">
    <property type="entry name" value="D-ISOMER SPECIFIC 2-HYDROXYACID DEHYDROGENASE FAMILY PROTEIN (AFU_ORTHOLOGUE AFUA_6G10090)"/>
    <property type="match status" value="1"/>
</dbReference>